<evidence type="ECO:0000259" key="2">
    <source>
        <dbReference type="PROSITE" id="PS50878"/>
    </source>
</evidence>
<comment type="caution">
    <text evidence="3">The sequence shown here is derived from an EMBL/GenBank/DDBJ whole genome shotgun (WGS) entry which is preliminary data.</text>
</comment>
<dbReference type="EMBL" id="CAJNOC010002727">
    <property type="protein sequence ID" value="CAF0948508.1"/>
    <property type="molecule type" value="Genomic_DNA"/>
</dbReference>
<dbReference type="Pfam" id="PF14529">
    <property type="entry name" value="Exo_endo_phos_2"/>
    <property type="match status" value="1"/>
</dbReference>
<dbReference type="Pfam" id="PF00078">
    <property type="entry name" value="RVT_1"/>
    <property type="match status" value="1"/>
</dbReference>
<proteinExistence type="predicted"/>
<dbReference type="InterPro" id="IPR005135">
    <property type="entry name" value="Endo/exonuclease/phosphatase"/>
</dbReference>
<dbReference type="AlphaFoldDB" id="A0A814D531"/>
<dbReference type="PROSITE" id="PS50878">
    <property type="entry name" value="RT_POL"/>
    <property type="match status" value="1"/>
</dbReference>
<accession>A0A814D531</accession>
<dbReference type="Gene3D" id="3.60.10.10">
    <property type="entry name" value="Endonuclease/exonuclease/phosphatase"/>
    <property type="match status" value="1"/>
</dbReference>
<feature type="compositionally biased region" description="Acidic residues" evidence="1">
    <location>
        <begin position="59"/>
        <end position="73"/>
    </location>
</feature>
<dbReference type="InterPro" id="IPR000477">
    <property type="entry name" value="RT_dom"/>
</dbReference>
<dbReference type="SUPFAM" id="SSF56219">
    <property type="entry name" value="DNase I-like"/>
    <property type="match status" value="1"/>
</dbReference>
<gene>
    <name evidence="3" type="ORF">OXX778_LOCUS13819</name>
</gene>
<dbReference type="PANTHER" id="PTHR36688:SF2">
    <property type="entry name" value="ENDONUCLEASE_EXONUCLEASE_PHOSPHATASE DOMAIN-CONTAINING PROTEIN"/>
    <property type="match status" value="1"/>
</dbReference>
<organism evidence="3 4">
    <name type="scientific">Brachionus calyciflorus</name>
    <dbReference type="NCBI Taxonomy" id="104777"/>
    <lineage>
        <taxon>Eukaryota</taxon>
        <taxon>Metazoa</taxon>
        <taxon>Spiralia</taxon>
        <taxon>Gnathifera</taxon>
        <taxon>Rotifera</taxon>
        <taxon>Eurotatoria</taxon>
        <taxon>Monogononta</taxon>
        <taxon>Pseudotrocha</taxon>
        <taxon>Ploima</taxon>
        <taxon>Brachionidae</taxon>
        <taxon>Brachionus</taxon>
    </lineage>
</organism>
<feature type="region of interest" description="Disordered" evidence="1">
    <location>
        <begin position="1"/>
        <end position="73"/>
    </location>
</feature>
<dbReference type="OrthoDB" id="10065625at2759"/>
<protein>
    <recommendedName>
        <fullName evidence="2">Reverse transcriptase domain-containing protein</fullName>
    </recommendedName>
</protein>
<dbReference type="SUPFAM" id="SSF56672">
    <property type="entry name" value="DNA/RNA polymerases"/>
    <property type="match status" value="1"/>
</dbReference>
<feature type="compositionally biased region" description="Polar residues" evidence="1">
    <location>
        <begin position="1"/>
        <end position="11"/>
    </location>
</feature>
<feature type="compositionally biased region" description="Polar residues" evidence="1">
    <location>
        <begin position="26"/>
        <end position="50"/>
    </location>
</feature>
<dbReference type="InterPro" id="IPR052560">
    <property type="entry name" value="RdDP_mobile_element"/>
</dbReference>
<dbReference type="Proteomes" id="UP000663879">
    <property type="component" value="Unassembled WGS sequence"/>
</dbReference>
<evidence type="ECO:0000313" key="3">
    <source>
        <dbReference type="EMBL" id="CAF0948508.1"/>
    </source>
</evidence>
<reference evidence="3" key="1">
    <citation type="submission" date="2021-02" db="EMBL/GenBank/DDBJ databases">
        <authorList>
            <person name="Nowell W R."/>
        </authorList>
    </citation>
    <scope>NUCLEOTIDE SEQUENCE</scope>
    <source>
        <strain evidence="3">Ploen Becks lab</strain>
    </source>
</reference>
<feature type="domain" description="Reverse transcriptase" evidence="2">
    <location>
        <begin position="696"/>
        <end position="951"/>
    </location>
</feature>
<keyword evidence="4" id="KW-1185">Reference proteome</keyword>
<dbReference type="PANTHER" id="PTHR36688">
    <property type="entry name" value="ENDO/EXONUCLEASE/PHOSPHATASE DOMAIN-CONTAINING PROTEIN"/>
    <property type="match status" value="1"/>
</dbReference>
<name>A0A814D531_9BILA</name>
<dbReference type="InterPro" id="IPR043502">
    <property type="entry name" value="DNA/RNA_pol_sf"/>
</dbReference>
<evidence type="ECO:0000256" key="1">
    <source>
        <dbReference type="SAM" id="MobiDB-lite"/>
    </source>
</evidence>
<dbReference type="InterPro" id="IPR036691">
    <property type="entry name" value="Endo/exonu/phosph_ase_sf"/>
</dbReference>
<dbReference type="CDD" id="cd01650">
    <property type="entry name" value="RT_nLTR_like"/>
    <property type="match status" value="1"/>
</dbReference>
<dbReference type="GO" id="GO:0003824">
    <property type="term" value="F:catalytic activity"/>
    <property type="evidence" value="ECO:0007669"/>
    <property type="project" value="InterPro"/>
</dbReference>
<evidence type="ECO:0000313" key="4">
    <source>
        <dbReference type="Proteomes" id="UP000663879"/>
    </source>
</evidence>
<sequence>MNYISNLQEINSPEKRRKKAKINNDLPAQSAKQIKSSNLKIQENINDSLCSTDTSDPSDFSDSDVTSDSEDEKMDLTHTNQLEIVDQPTITNEILRFKHIIKLKGIDKYKFSHPDKLNKEIIRNKGNLKIDKAFFNNHNDLLYLFTNDDESYEALSKEWLADAFEKTNGIEVIKPEPKKHHIAIYNFDTNIDIERDEFIKKKLLENNIINPKRVIKKKDNRAIPVIKAQTYNTQAFNDLIKNGLFIKPLHYRVEEWKFEDRPLQCFNCLEFGHVKKDYTHLNLFQNYKFIRNDRESHGGSSGLIIKNDINFTTRKKINESNYEITVVDISLPNHKIQIINVYTPPNSKTDFSFLKEFLISNKKTILLGDFNALCKTWYCNSQNKRGIDLDEITSFYNLSVINNACPTSKKSSNILDLVFVSDNILNLTSDFHVDTSFKPSDHYPISFNLNINNYKKVFKKINWVEFKKNINDIFLNESPDIKTTEDLTKVAQNFETTIRNVLNNNTKICESKNKLKVNLPKQLKALIREKKKLHRLFSKTHNKDIKCSLNKISNRVKKEIKFLSNQKWNDLCQAACQLKPSETKFWHIIKNIENNNSPISNTILPNLDINDSMKADILANHFSKVFKNEQEPKIIKKFFNYKPSIRYNQHITREEITKALKDIKPTQSFGLSKISFKTIKNLPNSALDILSNIYNASFNLGFIPNEWKIAKIKILPKKNCDPNLESSYRPISLLNTISRLLEKIINNRLYNWAEKRKLINPEQSGFRKNHSTQDNIFKIIENTKNGFQKKEHTGIVLFDIEKAFDKAPHKGILKSLTKLRCPKKIGIWISAFLEGRKFCVEINDTLSKILDIENGVPQGSPLSPLLFSLFINDICKILSTTSIKFCMFADDLTIWVTHKRFRHIKKKLQIGINKINSFFKKIGLKINEKKCQQSLFTFKRSTLLNDLKLSINNQTIDYCTNPIILGIEFDTKCSFTKHFENLIKKCTSRVNLLRILAFKSNRLNKNYLLIIYKSLILSLFQYSSLPYIVTTEKIKSKLQVIQNKCLKIILGVPLRTSTTLIHDHFHIQMIDTRLKSLAKNYLGKSIAWNPTIRNLIESNPPNNPTSIFGSLYPENTNN</sequence>